<dbReference type="Pfam" id="PF02801">
    <property type="entry name" value="Ketoacyl-synt_C"/>
    <property type="match status" value="1"/>
</dbReference>
<dbReference type="InterPro" id="IPR029058">
    <property type="entry name" value="AB_hydrolase_fold"/>
</dbReference>
<reference evidence="7" key="1">
    <citation type="journal article" date="2015" name="Proc. Natl. Acad. Sci. U.S.A.">
        <title>Multiplexed metagenome mining using short DNA sequence tags facilitates targeted discovery of epoxyketone proteasome inhibitors.</title>
        <authorList>
            <person name="Owen J.G."/>
            <person name="Charlop-Powers Z."/>
            <person name="Smith A.G."/>
            <person name="Ternei M.A."/>
            <person name="Calle P.Y."/>
            <person name="Reddy B.V."/>
            <person name="Montiel D."/>
            <person name="Brady S.F."/>
        </authorList>
    </citation>
    <scope>NUCLEOTIDE SEQUENCE</scope>
</reference>
<dbReference type="InterPro" id="IPR020806">
    <property type="entry name" value="PKS_PP-bd"/>
</dbReference>
<dbReference type="Gene3D" id="3.40.366.10">
    <property type="entry name" value="Malonyl-Coenzyme A Acyl Carrier Protein, domain 2"/>
    <property type="match status" value="1"/>
</dbReference>
<dbReference type="SMART" id="SM00823">
    <property type="entry name" value="PKS_PP"/>
    <property type="match status" value="1"/>
</dbReference>
<dbReference type="InterPro" id="IPR001031">
    <property type="entry name" value="Thioesterase"/>
</dbReference>
<dbReference type="InterPro" id="IPR036736">
    <property type="entry name" value="ACP-like_sf"/>
</dbReference>
<dbReference type="EMBL" id="KP830097">
    <property type="protein sequence ID" value="AKA59500.1"/>
    <property type="molecule type" value="Genomic_DNA"/>
</dbReference>
<name>A0A0E3JHW8_9BACT</name>
<dbReference type="InterPro" id="IPR032821">
    <property type="entry name" value="PKS_assoc"/>
</dbReference>
<proteinExistence type="predicted"/>
<evidence type="ECO:0000256" key="1">
    <source>
        <dbReference type="ARBA" id="ARBA00022450"/>
    </source>
</evidence>
<protein>
    <submittedName>
        <fullName evidence="7">Polyketide synthase</fullName>
    </submittedName>
</protein>
<dbReference type="GO" id="GO:0071770">
    <property type="term" value="P:DIM/DIP cell wall layer assembly"/>
    <property type="evidence" value="ECO:0007669"/>
    <property type="project" value="TreeGrafter"/>
</dbReference>
<dbReference type="InterPro" id="IPR006162">
    <property type="entry name" value="Ppantetheine_attach_site"/>
</dbReference>
<sequence length="1801" mass="193219">MQADEAIAIVGMACRLPGARDVDEFWSNLRAGSDSIRRFAVDELVAAGVDPTLARHPDYVAARGVVDGATLFDWQAFGYTRSEAARMDPQHRVFLECASQALDDAAIDPARHAGLISVFAGCDVPPVDLDPDADPVGQVIARDKDFLATRVAYKLGLRGPAMTVQTACSTSLVAVHTGCQSLLAFESDAVLAGGVSLAPPGTMGYLYEEGHILSRDGICRPFDRRASGTVSSSGVGIVVLKRLSEALEEGDRVLAVIRGTAINNDGSGKPGFTTPSVKGQRDAIRLALARADVEPREVSYVEAHGTGTPVGDPVELAALDAAFEDDHAPERCWLGAVKGNIGHTGSASGVAGLIKTVCMLRHREIVPTAHFEEPMAELARDDTRFRVGNTRLPWDAGHLLAGVSSFGVGGTNAHVVLEEAPAATRHKAARGPRLFCFSATDGGMLHRVRAETAHALKQSGAPELDDVAWTLAVGRRRFGTRAAHLAMDRAELVSSLCEPAESVEADGDPQVIFMFPGHGTLSGPAGRELYEIEPAFREVFEEARDCLSGELDLGAMLGPADEGAWLRETVPQQVGLFVLGYGLAATFRAWGVAPAALLGNSVGEYVAAAVAGVWTLRDALRLVYERAVAMTEAPRGAALAVSAPIERLLDHLGEDSNVDVAVEGCGHVVVAGAVEAIEAAAARLSAGEVPCRCLDADRAFHTAWMEPSVPRLVTAADAVATAEPAIPYVSNVTGTWARGSDARDSAYWARHLCRPVRLCEGIETLLHSSHAVFVELGPGTSMCRAVSAASAGDRALAAPTLGGRRSGEVERVLHGAARLWERGVELDWSRLPAAEARRCQLPPRPFRPLRCESAGPGRRKQRSHPSSGLPDPILAITASPGGGARGRVVELAGEGTRIGAFLELGDGRPGVPLRTLLGSEAWDRSRPRLSMDPKLLARVEEYSVGLMARFLRSHARLHAASAMRVDTVRSRLDPERRQTQLIDFLVRTLVDVGLLWLDDDRLRAVDDFDERVDRALRGGEWLDDVPGLVQLLEHSAAALPEVLAGEREPASVLFPDGDGEIVTRWIQGNRVDVSDADVSMRYLRDAIRSLCATRADQPIRILEVGAGQGLFTELLFRDWDGCDGVAYHFTDISPFLVRRAKDSLGRLAGIEMQFGMLDLNRDPVEQGFAAGAFDIVVGYNAVHVAASLDRSLRWLGQLLRPTGVLALVEVTRLARWSHVAFGLAPGWWEAGRDRETGSIALSPSAWVDALRVAGFEERVCSTVEEHADHAVFMASPRPQLSGGARDITGELSRQSGDRELSDLIHLVDLGGASPGTAQPDAAEEGRRALGAAVAQGIERRWLVVTDPEASDGTHGDAPCARLDPLAEAAGTAWQRVDVPDLAAFEPSVLRAMSSRPDPPLGMRWEQDAGASATHDEAIRRPPSTNRAERDPLTATLAPIWCDVLGTDEVDGNEDFFALGGDSLQVVHLLSLVRRVAGHDVPVNAFTEEPTFDRLVHLAAAGGRKVAASPAERPVDAPHRDPHLLTFRATGAKPPIFFASPAAGSAVVYRQLASLLDHDRACYGVDCLGLHDGANPGATVDEIAEHHVAVIRGVRPHGPYVLAGWSFGAVVAHEVARRIADAGETVDLVLGLDGFVPDTRGRPISTHSGYLVRGLWYQAQAEILLSRLDFDGAPPSDLNGLRDSVRRQAGNGVPRIGKVARETRAFGDGPEFVRLYKSNIEAMLRYRPRRATCDAVIFKTRSTARRRARLESELARLYSGTVEVRSSPGTHWTTIAGAHVPELAESVNEVLRTGMRRGRPAW</sequence>
<dbReference type="Gene3D" id="3.40.50.150">
    <property type="entry name" value="Vaccinia Virus protein VP39"/>
    <property type="match status" value="1"/>
</dbReference>
<dbReference type="Pfam" id="PF00975">
    <property type="entry name" value="Thioesterase"/>
    <property type="match status" value="1"/>
</dbReference>
<evidence type="ECO:0000313" key="7">
    <source>
        <dbReference type="EMBL" id="AKA59500.1"/>
    </source>
</evidence>
<dbReference type="InterPro" id="IPR050091">
    <property type="entry name" value="PKS_NRPS_Biosynth_Enz"/>
</dbReference>
<evidence type="ECO:0000259" key="6">
    <source>
        <dbReference type="PROSITE" id="PS52004"/>
    </source>
</evidence>
<dbReference type="Gene3D" id="3.40.47.10">
    <property type="match status" value="1"/>
</dbReference>
<dbReference type="SMART" id="SM00825">
    <property type="entry name" value="PKS_KS"/>
    <property type="match status" value="1"/>
</dbReference>
<dbReference type="InterPro" id="IPR016039">
    <property type="entry name" value="Thiolase-like"/>
</dbReference>
<dbReference type="Pfam" id="PF13489">
    <property type="entry name" value="Methyltransf_23"/>
    <property type="match status" value="1"/>
</dbReference>
<dbReference type="Pfam" id="PF00109">
    <property type="entry name" value="ketoacyl-synt"/>
    <property type="match status" value="1"/>
</dbReference>
<dbReference type="GO" id="GO:0031177">
    <property type="term" value="F:phosphopantetheine binding"/>
    <property type="evidence" value="ECO:0007669"/>
    <property type="project" value="InterPro"/>
</dbReference>
<accession>A0A0E3JHW8</accession>
<keyword evidence="3" id="KW-0808">Transferase</keyword>
<evidence type="ECO:0000259" key="5">
    <source>
        <dbReference type="PROSITE" id="PS50075"/>
    </source>
</evidence>
<dbReference type="PROSITE" id="PS52004">
    <property type="entry name" value="KS3_2"/>
    <property type="match status" value="1"/>
</dbReference>
<keyword evidence="2" id="KW-0597">Phosphoprotein</keyword>
<dbReference type="PROSITE" id="PS00012">
    <property type="entry name" value="PHOSPHOPANTETHEINE"/>
    <property type="match status" value="1"/>
</dbReference>
<dbReference type="InterPro" id="IPR014030">
    <property type="entry name" value="Ketoacyl_synth_N"/>
</dbReference>
<dbReference type="PROSITE" id="PS00606">
    <property type="entry name" value="KS3_1"/>
    <property type="match status" value="1"/>
</dbReference>
<dbReference type="GO" id="GO:0005886">
    <property type="term" value="C:plasma membrane"/>
    <property type="evidence" value="ECO:0007669"/>
    <property type="project" value="TreeGrafter"/>
</dbReference>
<dbReference type="Gene3D" id="1.10.1200.10">
    <property type="entry name" value="ACP-like"/>
    <property type="match status" value="1"/>
</dbReference>
<feature type="domain" description="Ketosynthase family 3 (KS3)" evidence="6">
    <location>
        <begin position="4"/>
        <end position="419"/>
    </location>
</feature>
<dbReference type="GO" id="GO:0006633">
    <property type="term" value="P:fatty acid biosynthetic process"/>
    <property type="evidence" value="ECO:0007669"/>
    <property type="project" value="InterPro"/>
</dbReference>
<dbReference type="InterPro" id="IPR029063">
    <property type="entry name" value="SAM-dependent_MTases_sf"/>
</dbReference>
<dbReference type="SMART" id="SM00827">
    <property type="entry name" value="PKS_AT"/>
    <property type="match status" value="1"/>
</dbReference>
<dbReference type="SUPFAM" id="SSF52151">
    <property type="entry name" value="FabD/lysophospholipase-like"/>
    <property type="match status" value="1"/>
</dbReference>
<dbReference type="Gene3D" id="3.30.70.3290">
    <property type="match status" value="1"/>
</dbReference>
<dbReference type="SMART" id="SM00824">
    <property type="entry name" value="PKS_TE"/>
    <property type="match status" value="1"/>
</dbReference>
<dbReference type="InterPro" id="IPR020802">
    <property type="entry name" value="TesA-like"/>
</dbReference>
<dbReference type="GO" id="GO:0005737">
    <property type="term" value="C:cytoplasm"/>
    <property type="evidence" value="ECO:0007669"/>
    <property type="project" value="TreeGrafter"/>
</dbReference>
<evidence type="ECO:0000256" key="2">
    <source>
        <dbReference type="ARBA" id="ARBA00022553"/>
    </source>
</evidence>
<dbReference type="CDD" id="cd02440">
    <property type="entry name" value="AdoMet_MTases"/>
    <property type="match status" value="1"/>
</dbReference>
<dbReference type="SUPFAM" id="SSF53901">
    <property type="entry name" value="Thiolase-like"/>
    <property type="match status" value="1"/>
</dbReference>
<dbReference type="PANTHER" id="PTHR43775">
    <property type="entry name" value="FATTY ACID SYNTHASE"/>
    <property type="match status" value="1"/>
</dbReference>
<feature type="domain" description="Carrier" evidence="5">
    <location>
        <begin position="1427"/>
        <end position="1502"/>
    </location>
</feature>
<dbReference type="InterPro" id="IPR014043">
    <property type="entry name" value="Acyl_transferase_dom"/>
</dbReference>
<dbReference type="InterPro" id="IPR018201">
    <property type="entry name" value="Ketoacyl_synth_AS"/>
</dbReference>
<organism evidence="7">
    <name type="scientific">uncultured bacterium NM_1663</name>
    <dbReference type="NCBI Taxonomy" id="1630017"/>
    <lineage>
        <taxon>Bacteria</taxon>
        <taxon>environmental samples</taxon>
    </lineage>
</organism>
<dbReference type="Pfam" id="PF16197">
    <property type="entry name" value="KAsynt_C_assoc"/>
    <property type="match status" value="1"/>
</dbReference>
<dbReference type="PANTHER" id="PTHR43775:SF37">
    <property type="entry name" value="SI:DKEY-61P9.11"/>
    <property type="match status" value="1"/>
</dbReference>
<evidence type="ECO:0000256" key="3">
    <source>
        <dbReference type="ARBA" id="ARBA00022679"/>
    </source>
</evidence>
<evidence type="ECO:0000256" key="4">
    <source>
        <dbReference type="SAM" id="MobiDB-lite"/>
    </source>
</evidence>
<dbReference type="InterPro" id="IPR001227">
    <property type="entry name" value="Ac_transferase_dom_sf"/>
</dbReference>
<dbReference type="InterPro" id="IPR020841">
    <property type="entry name" value="PKS_Beta-ketoAc_synthase_dom"/>
</dbReference>
<feature type="region of interest" description="Disordered" evidence="4">
    <location>
        <begin position="845"/>
        <end position="872"/>
    </location>
</feature>
<dbReference type="InterPro" id="IPR014031">
    <property type="entry name" value="Ketoacyl_synth_C"/>
</dbReference>
<dbReference type="SUPFAM" id="SSF53335">
    <property type="entry name" value="S-adenosyl-L-methionine-dependent methyltransferases"/>
    <property type="match status" value="1"/>
</dbReference>
<dbReference type="CDD" id="cd00833">
    <property type="entry name" value="PKS"/>
    <property type="match status" value="1"/>
</dbReference>
<dbReference type="InterPro" id="IPR016035">
    <property type="entry name" value="Acyl_Trfase/lysoPLipase"/>
</dbReference>
<dbReference type="SUPFAM" id="SSF47336">
    <property type="entry name" value="ACP-like"/>
    <property type="match status" value="1"/>
</dbReference>
<dbReference type="Pfam" id="PF00698">
    <property type="entry name" value="Acyl_transf_1"/>
    <property type="match status" value="1"/>
</dbReference>
<dbReference type="Pfam" id="PF00550">
    <property type="entry name" value="PP-binding"/>
    <property type="match status" value="1"/>
</dbReference>
<dbReference type="GO" id="GO:0004312">
    <property type="term" value="F:fatty acid synthase activity"/>
    <property type="evidence" value="ECO:0007669"/>
    <property type="project" value="TreeGrafter"/>
</dbReference>
<dbReference type="SUPFAM" id="SSF53474">
    <property type="entry name" value="alpha/beta-Hydrolases"/>
    <property type="match status" value="1"/>
</dbReference>
<keyword evidence="1" id="KW-0596">Phosphopantetheine</keyword>
<dbReference type="GO" id="GO:0004315">
    <property type="term" value="F:3-oxoacyl-[acyl-carrier-protein] synthase activity"/>
    <property type="evidence" value="ECO:0007669"/>
    <property type="project" value="InterPro"/>
</dbReference>
<dbReference type="PROSITE" id="PS50075">
    <property type="entry name" value="CARRIER"/>
    <property type="match status" value="1"/>
</dbReference>
<dbReference type="Gene3D" id="3.40.50.1820">
    <property type="entry name" value="alpha/beta hydrolase"/>
    <property type="match status" value="1"/>
</dbReference>
<dbReference type="InterPro" id="IPR009081">
    <property type="entry name" value="PP-bd_ACP"/>
</dbReference>